<name>A0A857MM69_9BACT</name>
<reference evidence="4" key="1">
    <citation type="journal article" date="2021" name="Nat. Microbiol.">
        <title>Cocultivation of an ultrasmall environmental parasitic bacterium with lytic ability against bacteria associated with wastewater foams.</title>
        <authorList>
            <person name="Batinovic S."/>
            <person name="Rose J.J.A."/>
            <person name="Ratcliffe J."/>
            <person name="Seviour R.J."/>
            <person name="Petrovski S."/>
        </authorList>
    </citation>
    <scope>NUCLEOTIDE SEQUENCE</scope>
    <source>
        <strain evidence="4">JR1</strain>
    </source>
</reference>
<evidence type="ECO:0000259" key="3">
    <source>
        <dbReference type="PROSITE" id="PS50110"/>
    </source>
</evidence>
<dbReference type="AlphaFoldDB" id="A0A857MM69"/>
<dbReference type="KEGG" id="mama:GII36_02320"/>
<dbReference type="SMART" id="SM00448">
    <property type="entry name" value="REC"/>
    <property type="match status" value="1"/>
</dbReference>
<evidence type="ECO:0000313" key="4">
    <source>
        <dbReference type="EMBL" id="QHN42682.1"/>
    </source>
</evidence>
<evidence type="ECO:0000256" key="2">
    <source>
        <dbReference type="PROSITE-ProRule" id="PRU00169"/>
    </source>
</evidence>
<dbReference type="SUPFAM" id="SSF52172">
    <property type="entry name" value="CheY-like"/>
    <property type="match status" value="1"/>
</dbReference>
<protein>
    <submittedName>
        <fullName evidence="4">Response regulator</fullName>
    </submittedName>
</protein>
<dbReference type="InterPro" id="IPR011006">
    <property type="entry name" value="CheY-like_superfamily"/>
</dbReference>
<keyword evidence="5" id="KW-1185">Reference proteome</keyword>
<sequence>MAIKTILCIEDDRLIGEMYVRSLRKAGYEVDWMVSGNDGLVAARNKPYDLILLDVMLPERRGSDILGALRTKERDLIPNSKVLVLTNFEQDEESRMAMEHHADGYLIKADITPRKLLSIIESLDSTQHDD</sequence>
<dbReference type="PANTHER" id="PTHR44591">
    <property type="entry name" value="STRESS RESPONSE REGULATOR PROTEIN 1"/>
    <property type="match status" value="1"/>
</dbReference>
<organism evidence="4 5">
    <name type="scientific">Candidatus Mycosynbacter amalyticus</name>
    <dbReference type="NCBI Taxonomy" id="2665156"/>
    <lineage>
        <taxon>Bacteria</taxon>
        <taxon>Candidatus Saccharimonadota</taxon>
        <taxon>Candidatus Saccharimonadota incertae sedis</taxon>
        <taxon>Candidatus Mycosynbacter</taxon>
    </lineage>
</organism>
<dbReference type="Gene3D" id="3.40.50.2300">
    <property type="match status" value="1"/>
</dbReference>
<dbReference type="InterPro" id="IPR001789">
    <property type="entry name" value="Sig_transdc_resp-reg_receiver"/>
</dbReference>
<dbReference type="Proteomes" id="UP001059824">
    <property type="component" value="Chromosome"/>
</dbReference>
<dbReference type="Pfam" id="PF00072">
    <property type="entry name" value="Response_reg"/>
    <property type="match status" value="1"/>
</dbReference>
<dbReference type="EMBL" id="CP045921">
    <property type="protein sequence ID" value="QHN42682.1"/>
    <property type="molecule type" value="Genomic_DNA"/>
</dbReference>
<dbReference type="PANTHER" id="PTHR44591:SF23">
    <property type="entry name" value="CHEY SUBFAMILY"/>
    <property type="match status" value="1"/>
</dbReference>
<gene>
    <name evidence="4" type="ORF">GII36_02320</name>
</gene>
<keyword evidence="1 2" id="KW-0597">Phosphoprotein</keyword>
<proteinExistence type="predicted"/>
<evidence type="ECO:0000256" key="1">
    <source>
        <dbReference type="ARBA" id="ARBA00022553"/>
    </source>
</evidence>
<feature type="domain" description="Response regulatory" evidence="3">
    <location>
        <begin position="5"/>
        <end position="123"/>
    </location>
</feature>
<dbReference type="GO" id="GO:0000160">
    <property type="term" value="P:phosphorelay signal transduction system"/>
    <property type="evidence" value="ECO:0007669"/>
    <property type="project" value="InterPro"/>
</dbReference>
<accession>A0A857MM69</accession>
<evidence type="ECO:0000313" key="5">
    <source>
        <dbReference type="Proteomes" id="UP001059824"/>
    </source>
</evidence>
<feature type="modified residue" description="4-aspartylphosphate" evidence="2">
    <location>
        <position position="54"/>
    </location>
</feature>
<dbReference type="PROSITE" id="PS50110">
    <property type="entry name" value="RESPONSE_REGULATORY"/>
    <property type="match status" value="1"/>
</dbReference>
<dbReference type="RefSeq" id="WP_260764165.1">
    <property type="nucleotide sequence ID" value="NZ_CP045921.1"/>
</dbReference>
<dbReference type="InterPro" id="IPR050595">
    <property type="entry name" value="Bact_response_regulator"/>
</dbReference>